<evidence type="ECO:0000313" key="2">
    <source>
        <dbReference type="Proteomes" id="UP001154312"/>
    </source>
</evidence>
<sequence length="89" mass="10714">MLEFKNDEPEWNYLKAFCLQNLKKEYNKVLECYSLALEYGFDEFWVRYNRGILLCELGYMDMAQRDLNKAKDLNPDHPDLEDALKLLEK</sequence>
<dbReference type="Proteomes" id="UP001154312">
    <property type="component" value="Unassembled WGS sequence"/>
</dbReference>
<comment type="caution">
    <text evidence="1">The sequence shown here is derived from an EMBL/GenBank/DDBJ whole genome shotgun (WGS) entry which is preliminary data.</text>
</comment>
<proteinExistence type="predicted"/>
<dbReference type="EMBL" id="JAKOAV010000008">
    <property type="protein sequence ID" value="MDF9407910.1"/>
    <property type="molecule type" value="Genomic_DNA"/>
</dbReference>
<evidence type="ECO:0008006" key="3">
    <source>
        <dbReference type="Google" id="ProtNLM"/>
    </source>
</evidence>
<keyword evidence="2" id="KW-1185">Reference proteome</keyword>
<accession>A0A9X4GYK6</accession>
<protein>
    <recommendedName>
        <fullName evidence="3">Tetratricopeptide repeat protein</fullName>
    </recommendedName>
</protein>
<dbReference type="InterPro" id="IPR011990">
    <property type="entry name" value="TPR-like_helical_dom_sf"/>
</dbReference>
<reference evidence="1" key="1">
    <citation type="submission" date="2022-02" db="EMBL/GenBank/DDBJ databases">
        <authorList>
            <person name="Leng L."/>
        </authorList>
    </citation>
    <scope>NUCLEOTIDE SEQUENCE</scope>
    <source>
        <strain evidence="1">JI</strain>
    </source>
</reference>
<dbReference type="RefSeq" id="WP_277443163.1">
    <property type="nucleotide sequence ID" value="NZ_JAKOAV010000008.1"/>
</dbReference>
<organism evidence="1 2">
    <name type="scientific">Pelotomaculum isophthalicicum JI</name>
    <dbReference type="NCBI Taxonomy" id="947010"/>
    <lineage>
        <taxon>Bacteria</taxon>
        <taxon>Bacillati</taxon>
        <taxon>Bacillota</taxon>
        <taxon>Clostridia</taxon>
        <taxon>Eubacteriales</taxon>
        <taxon>Desulfotomaculaceae</taxon>
        <taxon>Pelotomaculum</taxon>
    </lineage>
</organism>
<name>A0A9X4GYK6_9FIRM</name>
<dbReference type="Gene3D" id="1.25.40.10">
    <property type="entry name" value="Tetratricopeptide repeat domain"/>
    <property type="match status" value="1"/>
</dbReference>
<dbReference type="SUPFAM" id="SSF48452">
    <property type="entry name" value="TPR-like"/>
    <property type="match status" value="1"/>
</dbReference>
<gene>
    <name evidence="1" type="ORF">L7E55_05975</name>
</gene>
<evidence type="ECO:0000313" key="1">
    <source>
        <dbReference type="EMBL" id="MDF9407910.1"/>
    </source>
</evidence>
<dbReference type="AlphaFoldDB" id="A0A9X4GYK6"/>